<evidence type="ECO:0000313" key="2">
    <source>
        <dbReference type="Proteomes" id="UP000439903"/>
    </source>
</evidence>
<organism evidence="1 2">
    <name type="scientific">Gigaspora margarita</name>
    <dbReference type="NCBI Taxonomy" id="4874"/>
    <lineage>
        <taxon>Eukaryota</taxon>
        <taxon>Fungi</taxon>
        <taxon>Fungi incertae sedis</taxon>
        <taxon>Mucoromycota</taxon>
        <taxon>Glomeromycotina</taxon>
        <taxon>Glomeromycetes</taxon>
        <taxon>Diversisporales</taxon>
        <taxon>Gigasporaceae</taxon>
        <taxon>Gigaspora</taxon>
    </lineage>
</organism>
<keyword evidence="2" id="KW-1185">Reference proteome</keyword>
<accession>A0A8H4EG74</accession>
<dbReference type="AlphaFoldDB" id="A0A8H4EG74"/>
<sequence length="122" mass="13789">MLSLKIITLGSVIKVESESKETNIRHSIIIKMDYAVDFYNVSYCCDKRIGLRTVTKCLFCCERSADMVIGMFNVGYHYHRSWDLCLKGCAQSIDSLPKSADVGDASRICNVSCYALESERKK</sequence>
<name>A0A8H4EG74_GIGMA</name>
<dbReference type="EMBL" id="WTPW01000790">
    <property type="protein sequence ID" value="KAF0479561.1"/>
    <property type="molecule type" value="Genomic_DNA"/>
</dbReference>
<evidence type="ECO:0000313" key="1">
    <source>
        <dbReference type="EMBL" id="KAF0479561.1"/>
    </source>
</evidence>
<gene>
    <name evidence="1" type="ORF">F8M41_023826</name>
</gene>
<protein>
    <submittedName>
        <fullName evidence="1">Uncharacterized protein</fullName>
    </submittedName>
</protein>
<comment type="caution">
    <text evidence="1">The sequence shown here is derived from an EMBL/GenBank/DDBJ whole genome shotgun (WGS) entry which is preliminary data.</text>
</comment>
<dbReference type="Proteomes" id="UP000439903">
    <property type="component" value="Unassembled WGS sequence"/>
</dbReference>
<proteinExistence type="predicted"/>
<reference evidence="1 2" key="1">
    <citation type="journal article" date="2019" name="Environ. Microbiol.">
        <title>At the nexus of three kingdoms: the genome of the mycorrhizal fungus Gigaspora margarita provides insights into plant, endobacterial and fungal interactions.</title>
        <authorList>
            <person name="Venice F."/>
            <person name="Ghignone S."/>
            <person name="Salvioli di Fossalunga A."/>
            <person name="Amselem J."/>
            <person name="Novero M."/>
            <person name="Xianan X."/>
            <person name="Sedzielewska Toro K."/>
            <person name="Morin E."/>
            <person name="Lipzen A."/>
            <person name="Grigoriev I.V."/>
            <person name="Henrissat B."/>
            <person name="Martin F.M."/>
            <person name="Bonfante P."/>
        </authorList>
    </citation>
    <scope>NUCLEOTIDE SEQUENCE [LARGE SCALE GENOMIC DNA]</scope>
    <source>
        <strain evidence="1 2">BEG34</strain>
    </source>
</reference>